<feature type="domain" description="HTH cro/C1-type" evidence="2">
    <location>
        <begin position="9"/>
        <end position="63"/>
    </location>
</feature>
<reference evidence="3 4" key="1">
    <citation type="journal article" date="2011" name="J. Bacteriol.">
        <title>Genome Sequence of Lactobacillus ruminis SPM0211, Isolated from a Fecal Sample from a Healthy Korean.</title>
        <authorList>
            <person name="Lee S."/>
            <person name="Cho Y.J."/>
            <person name="Lee A.H."/>
            <person name="Chun J."/>
            <person name="Ha N.J."/>
            <person name="Ko G."/>
        </authorList>
    </citation>
    <scope>NUCLEOTIDE SEQUENCE [LARGE SCALE GENOMIC DNA]</scope>
    <source>
        <strain evidence="3 4">SPM0211</strain>
    </source>
</reference>
<keyword evidence="1" id="KW-0238">DNA-binding</keyword>
<evidence type="ECO:0000313" key="4">
    <source>
        <dbReference type="Proteomes" id="UP000002971"/>
    </source>
</evidence>
<dbReference type="GO" id="GO:0003677">
    <property type="term" value="F:DNA binding"/>
    <property type="evidence" value="ECO:0007669"/>
    <property type="project" value="UniProtKB-KW"/>
</dbReference>
<comment type="caution">
    <text evidence="3">The sequence shown here is derived from an EMBL/GenBank/DDBJ whole genome shotgun (WGS) entry which is preliminary data.</text>
</comment>
<dbReference type="EMBL" id="AFOJ01000007">
    <property type="protein sequence ID" value="EGM50450.1"/>
    <property type="molecule type" value="Genomic_DNA"/>
</dbReference>
<dbReference type="Pfam" id="PF01381">
    <property type="entry name" value="HTH_3"/>
    <property type="match status" value="1"/>
</dbReference>
<dbReference type="Gene3D" id="1.10.260.40">
    <property type="entry name" value="lambda repressor-like DNA-binding domains"/>
    <property type="match status" value="1"/>
</dbReference>
<dbReference type="Proteomes" id="UP000002971">
    <property type="component" value="Unassembled WGS sequence"/>
</dbReference>
<dbReference type="SUPFAM" id="SSF47413">
    <property type="entry name" value="lambda repressor-like DNA-binding domains"/>
    <property type="match status" value="1"/>
</dbReference>
<proteinExistence type="predicted"/>
<evidence type="ECO:0000256" key="1">
    <source>
        <dbReference type="ARBA" id="ARBA00023125"/>
    </source>
</evidence>
<dbReference type="PANTHER" id="PTHR46558:SF13">
    <property type="entry name" value="HTH-TYPE TRANSCRIPTIONAL REGULATOR IMMR"/>
    <property type="match status" value="1"/>
</dbReference>
<dbReference type="CDD" id="cd00093">
    <property type="entry name" value="HTH_XRE"/>
    <property type="match status" value="1"/>
</dbReference>
<dbReference type="PANTHER" id="PTHR46558">
    <property type="entry name" value="TRACRIPTIONAL REGULATORY PROTEIN-RELATED-RELATED"/>
    <property type="match status" value="1"/>
</dbReference>
<evidence type="ECO:0000313" key="3">
    <source>
        <dbReference type="EMBL" id="EGM50450.1"/>
    </source>
</evidence>
<sequence length="67" mass="7497">MVNLPKITLKAARVNAGLTQKEAAKRIGISYQTLSEYEKDASRIKLATIEKICSVYGLPSEYIFFTN</sequence>
<dbReference type="InterPro" id="IPR010982">
    <property type="entry name" value="Lambda_DNA-bd_dom_sf"/>
</dbReference>
<dbReference type="SMART" id="SM00530">
    <property type="entry name" value="HTH_XRE"/>
    <property type="match status" value="1"/>
</dbReference>
<evidence type="ECO:0000259" key="2">
    <source>
        <dbReference type="PROSITE" id="PS50943"/>
    </source>
</evidence>
<dbReference type="InterPro" id="IPR001387">
    <property type="entry name" value="Cro/C1-type_HTH"/>
</dbReference>
<dbReference type="PROSITE" id="PS50943">
    <property type="entry name" value="HTH_CROC1"/>
    <property type="match status" value="1"/>
</dbReference>
<accession>F7R389</accession>
<dbReference type="RefSeq" id="WP_003696619.1">
    <property type="nucleotide sequence ID" value="NZ_AFOJ01000007.1"/>
</dbReference>
<dbReference type="AlphaFoldDB" id="F7R389"/>
<gene>
    <name evidence="3" type="ORF">LRU_02132</name>
</gene>
<protein>
    <submittedName>
        <fullName evidence="3">Cro-like protein, phage associated</fullName>
    </submittedName>
</protein>
<name>F7R389_9LACO</name>
<organism evidence="3 4">
    <name type="scientific">Ligilactobacillus ruminis SPM0211</name>
    <dbReference type="NCBI Taxonomy" id="1040964"/>
    <lineage>
        <taxon>Bacteria</taxon>
        <taxon>Bacillati</taxon>
        <taxon>Bacillota</taxon>
        <taxon>Bacilli</taxon>
        <taxon>Lactobacillales</taxon>
        <taxon>Lactobacillaceae</taxon>
        <taxon>Ligilactobacillus</taxon>
    </lineage>
</organism>